<dbReference type="Gene3D" id="3.40.630.30">
    <property type="match status" value="1"/>
</dbReference>
<protein>
    <submittedName>
        <fullName evidence="2">GNAT family N-acetyltransferase</fullName>
    </submittedName>
</protein>
<dbReference type="RefSeq" id="WP_144871784.1">
    <property type="nucleotide sequence ID" value="NZ_LR213954.1"/>
</dbReference>
<dbReference type="Proteomes" id="UP000320055">
    <property type="component" value="Unassembled WGS sequence"/>
</dbReference>
<keyword evidence="2" id="KW-0808">Transferase</keyword>
<proteinExistence type="predicted"/>
<dbReference type="EMBL" id="CAACVJ010000118">
    <property type="protein sequence ID" value="VEP13568.1"/>
    <property type="molecule type" value="Genomic_DNA"/>
</dbReference>
<organism evidence="2 3">
    <name type="scientific">Hyella patelloides LEGE 07179</name>
    <dbReference type="NCBI Taxonomy" id="945734"/>
    <lineage>
        <taxon>Bacteria</taxon>
        <taxon>Bacillati</taxon>
        <taxon>Cyanobacteriota</taxon>
        <taxon>Cyanophyceae</taxon>
        <taxon>Pleurocapsales</taxon>
        <taxon>Hyellaceae</taxon>
        <taxon>Hyella</taxon>
    </lineage>
</organism>
<dbReference type="AlphaFoldDB" id="A0A563VQ22"/>
<dbReference type="SUPFAM" id="SSF55729">
    <property type="entry name" value="Acyl-CoA N-acyltransferases (Nat)"/>
    <property type="match status" value="1"/>
</dbReference>
<dbReference type="Pfam" id="PF00583">
    <property type="entry name" value="Acetyltransf_1"/>
    <property type="match status" value="1"/>
</dbReference>
<reference evidence="2 3" key="1">
    <citation type="submission" date="2019-01" db="EMBL/GenBank/DDBJ databases">
        <authorList>
            <person name="Brito A."/>
        </authorList>
    </citation>
    <scope>NUCLEOTIDE SEQUENCE [LARGE SCALE GENOMIC DNA]</scope>
    <source>
        <strain evidence="2">1</strain>
    </source>
</reference>
<evidence type="ECO:0000259" key="1">
    <source>
        <dbReference type="Pfam" id="PF00583"/>
    </source>
</evidence>
<sequence length="82" mass="8964">MSGKASSFRTAFFDAFANVEIEIKAIASDFSKFGAIQRLEQIGKQVQPNAPVIPHHKIFGIATLPEARRKGIGSQLLKPILD</sequence>
<dbReference type="OrthoDB" id="7057833at2"/>
<dbReference type="InterPro" id="IPR000182">
    <property type="entry name" value="GNAT_dom"/>
</dbReference>
<dbReference type="GO" id="GO:0016747">
    <property type="term" value="F:acyltransferase activity, transferring groups other than amino-acyl groups"/>
    <property type="evidence" value="ECO:0007669"/>
    <property type="project" value="InterPro"/>
</dbReference>
<dbReference type="CDD" id="cd04301">
    <property type="entry name" value="NAT_SF"/>
    <property type="match status" value="1"/>
</dbReference>
<feature type="domain" description="N-acetyltransferase" evidence="1">
    <location>
        <begin position="54"/>
        <end position="81"/>
    </location>
</feature>
<evidence type="ECO:0000313" key="2">
    <source>
        <dbReference type="EMBL" id="VEP13568.1"/>
    </source>
</evidence>
<keyword evidence="3" id="KW-1185">Reference proteome</keyword>
<dbReference type="InterPro" id="IPR016181">
    <property type="entry name" value="Acyl_CoA_acyltransferase"/>
</dbReference>
<gene>
    <name evidence="2" type="ORF">H1P_2040002</name>
</gene>
<name>A0A563VQ22_9CYAN</name>
<evidence type="ECO:0000313" key="3">
    <source>
        <dbReference type="Proteomes" id="UP000320055"/>
    </source>
</evidence>
<accession>A0A563VQ22</accession>